<dbReference type="AlphaFoldDB" id="A0A0B0NW50"/>
<reference evidence="3" key="1">
    <citation type="submission" date="2014-09" db="EMBL/GenBank/DDBJ databases">
        <authorList>
            <person name="Mudge J."/>
            <person name="Ramaraj T."/>
            <person name="Lindquist I.E."/>
            <person name="Bharti A.K."/>
            <person name="Sundararajan A."/>
            <person name="Cameron C.T."/>
            <person name="Woodward J.E."/>
            <person name="May G.D."/>
            <person name="Brubaker C."/>
            <person name="Broadhvest J."/>
            <person name="Wilkins T.A."/>
        </authorList>
    </citation>
    <scope>NUCLEOTIDE SEQUENCE</scope>
    <source>
        <strain evidence="3">cv. AKA8401</strain>
    </source>
</reference>
<organism evidence="2 3">
    <name type="scientific">Gossypium arboreum</name>
    <name type="common">Tree cotton</name>
    <name type="synonym">Gossypium nanking</name>
    <dbReference type="NCBI Taxonomy" id="29729"/>
    <lineage>
        <taxon>Eukaryota</taxon>
        <taxon>Viridiplantae</taxon>
        <taxon>Streptophyta</taxon>
        <taxon>Embryophyta</taxon>
        <taxon>Tracheophyta</taxon>
        <taxon>Spermatophyta</taxon>
        <taxon>Magnoliopsida</taxon>
        <taxon>eudicotyledons</taxon>
        <taxon>Gunneridae</taxon>
        <taxon>Pentapetalae</taxon>
        <taxon>rosids</taxon>
        <taxon>malvids</taxon>
        <taxon>Malvales</taxon>
        <taxon>Malvaceae</taxon>
        <taxon>Malvoideae</taxon>
        <taxon>Gossypium</taxon>
    </lineage>
</organism>
<proteinExistence type="predicted"/>
<protein>
    <submittedName>
        <fullName evidence="2">Bifunctional purple acid phosphatase 26-like protein</fullName>
    </submittedName>
</protein>
<evidence type="ECO:0000313" key="2">
    <source>
        <dbReference type="EMBL" id="KHG16109.1"/>
    </source>
</evidence>
<name>A0A0B0NW50_GOSAR</name>
<feature type="region of interest" description="Disordered" evidence="1">
    <location>
        <begin position="1"/>
        <end position="53"/>
    </location>
</feature>
<accession>A0A0B0NW50</accession>
<sequence length="53" mass="5820">MGGGWGSARRAFWPLFKTPPKAMPSQSKKCERKGSLPSLFDSIPTTEERPPAT</sequence>
<keyword evidence="3" id="KW-1185">Reference proteome</keyword>
<dbReference type="Proteomes" id="UP000032142">
    <property type="component" value="Unassembled WGS sequence"/>
</dbReference>
<gene>
    <name evidence="2" type="ORF">F383_21841</name>
</gene>
<evidence type="ECO:0000313" key="3">
    <source>
        <dbReference type="Proteomes" id="UP000032142"/>
    </source>
</evidence>
<dbReference type="EMBL" id="KN405400">
    <property type="protein sequence ID" value="KHG16109.1"/>
    <property type="molecule type" value="Genomic_DNA"/>
</dbReference>
<evidence type="ECO:0000256" key="1">
    <source>
        <dbReference type="SAM" id="MobiDB-lite"/>
    </source>
</evidence>